<organism evidence="3 4">
    <name type="scientific">Vanilla planifolia</name>
    <name type="common">Vanilla</name>
    <dbReference type="NCBI Taxonomy" id="51239"/>
    <lineage>
        <taxon>Eukaryota</taxon>
        <taxon>Viridiplantae</taxon>
        <taxon>Streptophyta</taxon>
        <taxon>Embryophyta</taxon>
        <taxon>Tracheophyta</taxon>
        <taxon>Spermatophyta</taxon>
        <taxon>Magnoliopsida</taxon>
        <taxon>Liliopsida</taxon>
        <taxon>Asparagales</taxon>
        <taxon>Orchidaceae</taxon>
        <taxon>Vanilloideae</taxon>
        <taxon>Vanilleae</taxon>
        <taxon>Vanilla</taxon>
    </lineage>
</organism>
<comment type="caution">
    <text evidence="3">The sequence shown here is derived from an EMBL/GenBank/DDBJ whole genome shotgun (WGS) entry which is preliminary data.</text>
</comment>
<evidence type="ECO:0000313" key="4">
    <source>
        <dbReference type="Proteomes" id="UP000636800"/>
    </source>
</evidence>
<evidence type="ECO:0000259" key="2">
    <source>
        <dbReference type="Pfam" id="PF11961"/>
    </source>
</evidence>
<dbReference type="EMBL" id="JADCNL010000012">
    <property type="protein sequence ID" value="KAG0457470.1"/>
    <property type="molecule type" value="Genomic_DNA"/>
</dbReference>
<dbReference type="OrthoDB" id="6019893at2759"/>
<reference evidence="3 4" key="1">
    <citation type="journal article" date="2020" name="Nat. Food">
        <title>A phased Vanilla planifolia genome enables genetic improvement of flavour and production.</title>
        <authorList>
            <person name="Hasing T."/>
            <person name="Tang H."/>
            <person name="Brym M."/>
            <person name="Khazi F."/>
            <person name="Huang T."/>
            <person name="Chambers A.H."/>
        </authorList>
    </citation>
    <scope>NUCLEOTIDE SEQUENCE [LARGE SCALE GENOMIC DNA]</scope>
    <source>
        <tissue evidence="3">Leaf</tissue>
    </source>
</reference>
<accession>A0A835PRV4</accession>
<gene>
    <name evidence="3" type="ORF">HPP92_022627</name>
</gene>
<proteinExistence type="predicted"/>
<dbReference type="Pfam" id="PF05003">
    <property type="entry name" value="DUF668"/>
    <property type="match status" value="1"/>
</dbReference>
<sequence>MAAEPWALKMGKTKVLRNPLKDGDGAASSIGILSFEVANAMSRAIHLYRSLSDGEVSRLRHRILSSPALRSVVSPHDSHLHALALAEKLDDLHRVAAVASRLGSRCTLPALQGFEHIYSDLLIGRLDPTALGFLPSDIGRTFPKMERLVASTAALYAALESLAELEDSAKKVPPNADIRRALDQRIHWVRHKVEHLRSTSLWNQRFDKAVLLLVWAVCAIHPRILFVFGNSITDLENLPFNENRQLSQFRSGSRLLKSGMTQKTSPLLHCISNPLNLFTECITHDEDDSLTIVLPTGEQGNDINRRTGGKTPLTKLAPSSTLGGSSLALHYANIVTVVEKLLRYPRLAGGEAKNDLYRMLPESLRKSLKSCVKETAIRDAPLDRAWREAVYGTLRWLSPMAHDTVRWHAERSFDRRGIVPMGRVLLLQTLHFADRAKVEAAICQLLVGLSRICRDDCQDDQQLIES</sequence>
<dbReference type="PANTHER" id="PTHR31371">
    <property type="entry name" value="BNAC09G50660D PROTEIN"/>
    <property type="match status" value="1"/>
</dbReference>
<dbReference type="AlphaFoldDB" id="A0A835PRV4"/>
<dbReference type="GO" id="GO:0045927">
    <property type="term" value="P:positive regulation of growth"/>
    <property type="evidence" value="ECO:0007669"/>
    <property type="project" value="InterPro"/>
</dbReference>
<feature type="domain" description="DUF3475" evidence="2">
    <location>
        <begin position="32"/>
        <end position="88"/>
    </location>
</feature>
<dbReference type="InterPro" id="IPR021864">
    <property type="entry name" value="DUF3475"/>
</dbReference>
<name>A0A835PRV4_VANPL</name>
<feature type="domain" description="DUF668" evidence="1">
    <location>
        <begin position="321"/>
        <end position="406"/>
    </location>
</feature>
<evidence type="ECO:0008006" key="5">
    <source>
        <dbReference type="Google" id="ProtNLM"/>
    </source>
</evidence>
<dbReference type="Pfam" id="PF11961">
    <property type="entry name" value="DUF3475"/>
    <property type="match status" value="1"/>
</dbReference>
<keyword evidence="4" id="KW-1185">Reference proteome</keyword>
<dbReference type="InterPro" id="IPR007700">
    <property type="entry name" value="DUF668"/>
</dbReference>
<protein>
    <recommendedName>
        <fullName evidence="5">DUF668 domain-containing protein</fullName>
    </recommendedName>
</protein>
<dbReference type="Proteomes" id="UP000636800">
    <property type="component" value="Chromosome 12"/>
</dbReference>
<dbReference type="PANTHER" id="PTHR31371:SF2">
    <property type="entry name" value="PLANT_PROTEIN (DUF668)"/>
    <property type="match status" value="1"/>
</dbReference>
<evidence type="ECO:0000259" key="1">
    <source>
        <dbReference type="Pfam" id="PF05003"/>
    </source>
</evidence>
<evidence type="ECO:0000313" key="3">
    <source>
        <dbReference type="EMBL" id="KAG0457470.1"/>
    </source>
</evidence>